<gene>
    <name evidence="2" type="ORF">S7S_09950</name>
</gene>
<keyword evidence="3" id="KW-1185">Reference proteome</keyword>
<evidence type="ECO:0000259" key="1">
    <source>
        <dbReference type="Pfam" id="PF00857"/>
    </source>
</evidence>
<dbReference type="Pfam" id="PF00857">
    <property type="entry name" value="Isochorismatase"/>
    <property type="match status" value="1"/>
</dbReference>
<dbReference type="InterPro" id="IPR036380">
    <property type="entry name" value="Isochorismatase-like_sf"/>
</dbReference>
<dbReference type="Proteomes" id="UP000006764">
    <property type="component" value="Chromosome"/>
</dbReference>
<dbReference type="GO" id="GO:0016787">
    <property type="term" value="F:hydrolase activity"/>
    <property type="evidence" value="ECO:0007669"/>
    <property type="project" value="UniProtKB-KW"/>
</dbReference>
<organism evidence="2 3">
    <name type="scientific">Isoalcanivorax pacificus W11-5</name>
    <dbReference type="NCBI Taxonomy" id="391936"/>
    <lineage>
        <taxon>Bacteria</taxon>
        <taxon>Pseudomonadati</taxon>
        <taxon>Pseudomonadota</taxon>
        <taxon>Gammaproteobacteria</taxon>
        <taxon>Oceanospirillales</taxon>
        <taxon>Alcanivoracaceae</taxon>
        <taxon>Isoalcanivorax</taxon>
    </lineage>
</organism>
<dbReference type="KEGG" id="apac:S7S_09950"/>
<dbReference type="OrthoDB" id="9796958at2"/>
<dbReference type="Gene3D" id="3.40.50.850">
    <property type="entry name" value="Isochorismatase-like"/>
    <property type="match status" value="1"/>
</dbReference>
<keyword evidence="2" id="KW-0378">Hydrolase</keyword>
<proteinExistence type="predicted"/>
<evidence type="ECO:0000313" key="2">
    <source>
        <dbReference type="EMBL" id="AJD48402.1"/>
    </source>
</evidence>
<reference evidence="2 3" key="1">
    <citation type="journal article" date="2012" name="J. Bacteriol.">
        <title>Genome sequence of an alkane-degrading bacterium, Alcanivorax pacificus type strain W11-5, isolated from deep sea sediment.</title>
        <authorList>
            <person name="Lai Q."/>
            <person name="Shao Z."/>
        </authorList>
    </citation>
    <scope>NUCLEOTIDE SEQUENCE [LARGE SCALE GENOMIC DNA]</scope>
    <source>
        <strain evidence="2 3">W11-5</strain>
    </source>
</reference>
<dbReference type="InterPro" id="IPR000868">
    <property type="entry name" value="Isochorismatase-like_dom"/>
</dbReference>
<evidence type="ECO:0000313" key="3">
    <source>
        <dbReference type="Proteomes" id="UP000006764"/>
    </source>
</evidence>
<dbReference type="PANTHER" id="PTHR14119:SF3">
    <property type="entry name" value="ISOCHORISMATASE DOMAIN-CONTAINING PROTEIN 2"/>
    <property type="match status" value="1"/>
</dbReference>
<protein>
    <submittedName>
        <fullName evidence="2">Hydrolase</fullName>
    </submittedName>
</protein>
<dbReference type="STRING" id="391936.S7S_09950"/>
<dbReference type="InterPro" id="IPR050993">
    <property type="entry name" value="Isochorismatase_domain"/>
</dbReference>
<name>A0A0B4XQ55_9GAMM</name>
<sequence length="178" mass="19221">MLLHAETSSLVLVDYQARLLPALHHGQRALDQALRLAQLARLAGVPAVATAQYPHKLGDNPAALTALTGRTLSKQHFDACADGLVDTLPAHRSEIVLAGCETHVCLLQTACGLLARGYGVWVVADACASRRDSDHQLALARLRDNGARVISTEMAGFEWLRHGEHPAFRDALSLIRPL</sequence>
<dbReference type="HOGENOM" id="CLU_066901_0_1_6"/>
<dbReference type="AlphaFoldDB" id="A0A0B4XQ55"/>
<dbReference type="PANTHER" id="PTHR14119">
    <property type="entry name" value="HYDROLASE"/>
    <property type="match status" value="1"/>
</dbReference>
<accession>A0A0B4XQ55</accession>
<dbReference type="SUPFAM" id="SSF52499">
    <property type="entry name" value="Isochorismatase-like hydrolases"/>
    <property type="match status" value="1"/>
</dbReference>
<dbReference type="RefSeq" id="WP_008735369.1">
    <property type="nucleotide sequence ID" value="NZ_CP004387.1"/>
</dbReference>
<dbReference type="EMBL" id="CP004387">
    <property type="protein sequence ID" value="AJD48402.1"/>
    <property type="molecule type" value="Genomic_DNA"/>
</dbReference>
<feature type="domain" description="Isochorismatase-like" evidence="1">
    <location>
        <begin position="10"/>
        <end position="153"/>
    </location>
</feature>